<dbReference type="CDD" id="cd06223">
    <property type="entry name" value="PRTases_typeI"/>
    <property type="match status" value="1"/>
</dbReference>
<evidence type="ECO:0000313" key="9">
    <source>
        <dbReference type="Proteomes" id="UP001596494"/>
    </source>
</evidence>
<evidence type="ECO:0000256" key="6">
    <source>
        <dbReference type="HAMAP-Rule" id="MF_01208"/>
    </source>
</evidence>
<name>A0ABW2K2Y9_9BACI</name>
<feature type="domain" description="Phosphoribosyltransferase" evidence="7">
    <location>
        <begin position="50"/>
        <end position="167"/>
    </location>
</feature>
<dbReference type="SUPFAM" id="SSF53271">
    <property type="entry name" value="PRTase-like"/>
    <property type="match status" value="1"/>
</dbReference>
<comment type="cofactor">
    <cofactor evidence="6">
        <name>Mg(2+)</name>
        <dbReference type="ChEBI" id="CHEBI:18420"/>
    </cofactor>
</comment>
<proteinExistence type="inferred from homology"/>
<comment type="function">
    <text evidence="6">Catalyzes the transfer of a ribosyl phosphate group from 5-phosphoribose 1-diphosphate to orotate, leading to the formation of orotidine monophosphate (OMP).</text>
</comment>
<feature type="binding site" evidence="6">
    <location>
        <position position="125"/>
    </location>
    <ligand>
        <name>orotate</name>
        <dbReference type="ChEBI" id="CHEBI:30839"/>
    </ligand>
</feature>
<protein>
    <recommendedName>
        <fullName evidence="2 6">Orotate phosphoribosyltransferase</fullName>
        <shortName evidence="6">OPRT</shortName>
        <shortName evidence="6">OPRTase</shortName>
        <ecNumber evidence="2 6">2.4.2.10</ecNumber>
    </recommendedName>
</protein>
<keyword evidence="6" id="KW-0460">Magnesium</keyword>
<dbReference type="GO" id="GO:0004588">
    <property type="term" value="F:orotate phosphoribosyltransferase activity"/>
    <property type="evidence" value="ECO:0007669"/>
    <property type="project" value="UniProtKB-EC"/>
</dbReference>
<dbReference type="PANTHER" id="PTHR19278">
    <property type="entry name" value="OROTATE PHOSPHORIBOSYLTRANSFERASE"/>
    <property type="match status" value="1"/>
</dbReference>
<keyword evidence="5 6" id="KW-0665">Pyrimidine biosynthesis</keyword>
<gene>
    <name evidence="6 8" type="primary">pyrE</name>
    <name evidence="8" type="ORF">ACFQMN_05800</name>
</gene>
<reference evidence="9" key="1">
    <citation type="journal article" date="2019" name="Int. J. Syst. Evol. Microbiol.">
        <title>The Global Catalogue of Microorganisms (GCM) 10K type strain sequencing project: providing services to taxonomists for standard genome sequencing and annotation.</title>
        <authorList>
            <consortium name="The Broad Institute Genomics Platform"/>
            <consortium name="The Broad Institute Genome Sequencing Center for Infectious Disease"/>
            <person name="Wu L."/>
            <person name="Ma J."/>
        </authorList>
    </citation>
    <scope>NUCLEOTIDE SEQUENCE [LARGE SCALE GENOMIC DNA]</scope>
    <source>
        <strain evidence="9">CCUG 73951</strain>
    </source>
</reference>
<keyword evidence="3 6" id="KW-0328">Glycosyltransferase</keyword>
<evidence type="ECO:0000256" key="3">
    <source>
        <dbReference type="ARBA" id="ARBA00022676"/>
    </source>
</evidence>
<comment type="catalytic activity">
    <reaction evidence="6">
        <text>orotidine 5'-phosphate + diphosphate = orotate + 5-phospho-alpha-D-ribose 1-diphosphate</text>
        <dbReference type="Rhea" id="RHEA:10380"/>
        <dbReference type="ChEBI" id="CHEBI:30839"/>
        <dbReference type="ChEBI" id="CHEBI:33019"/>
        <dbReference type="ChEBI" id="CHEBI:57538"/>
        <dbReference type="ChEBI" id="CHEBI:58017"/>
        <dbReference type="EC" id="2.4.2.10"/>
    </reaction>
</comment>
<evidence type="ECO:0000256" key="1">
    <source>
        <dbReference type="ARBA" id="ARBA00004889"/>
    </source>
</evidence>
<dbReference type="HAMAP" id="MF_01208">
    <property type="entry name" value="PyrE"/>
    <property type="match status" value="1"/>
</dbReference>
<keyword evidence="4 6" id="KW-0808">Transferase</keyword>
<dbReference type="InterPro" id="IPR000836">
    <property type="entry name" value="PRTase_dom"/>
</dbReference>
<dbReference type="PANTHER" id="PTHR19278:SF9">
    <property type="entry name" value="URIDINE 5'-MONOPHOSPHATE SYNTHASE"/>
    <property type="match status" value="1"/>
</dbReference>
<feature type="binding site" description="in other chain" evidence="6">
    <location>
        <begin position="121"/>
        <end position="129"/>
    </location>
    <ligand>
        <name>5-phospho-alpha-D-ribose 1-diphosphate</name>
        <dbReference type="ChEBI" id="CHEBI:58017"/>
        <note>ligand shared between dimeric partners</note>
    </ligand>
</feature>
<comment type="similarity">
    <text evidence="6">Belongs to the purine/pyrimidine phosphoribosyltransferase family. PyrE subfamily.</text>
</comment>
<dbReference type="EC" id="2.4.2.10" evidence="2 6"/>
<dbReference type="InterPro" id="IPR029057">
    <property type="entry name" value="PRTase-like"/>
</dbReference>
<dbReference type="Pfam" id="PF00156">
    <property type="entry name" value="Pribosyltran"/>
    <property type="match status" value="1"/>
</dbReference>
<dbReference type="InterPro" id="IPR004467">
    <property type="entry name" value="Or_phspho_trans_dom"/>
</dbReference>
<evidence type="ECO:0000256" key="5">
    <source>
        <dbReference type="ARBA" id="ARBA00022975"/>
    </source>
</evidence>
<evidence type="ECO:0000313" key="8">
    <source>
        <dbReference type="EMBL" id="MFC7320386.1"/>
    </source>
</evidence>
<dbReference type="Gene3D" id="3.40.50.2020">
    <property type="match status" value="1"/>
</dbReference>
<evidence type="ECO:0000256" key="4">
    <source>
        <dbReference type="ARBA" id="ARBA00022679"/>
    </source>
</evidence>
<comment type="caution">
    <text evidence="6">Lacks conserved residue(s) required for the propagation of feature annotation.</text>
</comment>
<organism evidence="8 9">
    <name type="scientific">Halobacillus campisalis</name>
    <dbReference type="NCBI Taxonomy" id="435909"/>
    <lineage>
        <taxon>Bacteria</taxon>
        <taxon>Bacillati</taxon>
        <taxon>Bacillota</taxon>
        <taxon>Bacilli</taxon>
        <taxon>Bacillales</taxon>
        <taxon>Bacillaceae</taxon>
        <taxon>Halobacillus</taxon>
    </lineage>
</organism>
<evidence type="ECO:0000259" key="7">
    <source>
        <dbReference type="Pfam" id="PF00156"/>
    </source>
</evidence>
<comment type="caution">
    <text evidence="8">The sequence shown here is derived from an EMBL/GenBank/DDBJ whole genome shotgun (WGS) entry which is preliminary data.</text>
</comment>
<keyword evidence="9" id="KW-1185">Reference proteome</keyword>
<feature type="binding site" evidence="6">
    <location>
        <position position="99"/>
    </location>
    <ligand>
        <name>5-phospho-alpha-D-ribose 1-diphosphate</name>
        <dbReference type="ChEBI" id="CHEBI:58017"/>
        <note>ligand shared between dimeric partners</note>
    </ligand>
</feature>
<feature type="binding site" evidence="6">
    <location>
        <position position="101"/>
    </location>
    <ligand>
        <name>5-phospho-alpha-D-ribose 1-diphosphate</name>
        <dbReference type="ChEBI" id="CHEBI:58017"/>
        <note>ligand shared between dimeric partners</note>
    </ligand>
</feature>
<accession>A0ABW2K2Y9</accession>
<feature type="binding site" evidence="6">
    <location>
        <position position="95"/>
    </location>
    <ligand>
        <name>5-phospho-alpha-D-ribose 1-diphosphate</name>
        <dbReference type="ChEBI" id="CHEBI:58017"/>
        <note>ligand shared between dimeric partners</note>
    </ligand>
</feature>
<dbReference type="Proteomes" id="UP001596494">
    <property type="component" value="Unassembled WGS sequence"/>
</dbReference>
<dbReference type="InterPro" id="IPR023031">
    <property type="entry name" value="OPRT"/>
</dbReference>
<evidence type="ECO:0000256" key="2">
    <source>
        <dbReference type="ARBA" id="ARBA00011971"/>
    </source>
</evidence>
<sequence length="209" mass="23694">MENNKIEDYLLEIGAVQIQPNDLFTWTSGLKSPIYCDNRLTMSYPHVRKHIIDEMVRYIDQLDEEVDMIAGCATAGIPHAAWVADRLNLPLVYVRGEAKKHGKGNQVEGDLSQGSHVVVIEDLISTGKSSIASSEALRESNKKVVCILSIFNYNLHAAEEAFEAKRYKTHSLATYNELIHIMKEKDQLNEEEYGKLQKWSADPQIFTKN</sequence>
<dbReference type="NCBIfam" id="TIGR00336">
    <property type="entry name" value="pyrE"/>
    <property type="match status" value="1"/>
</dbReference>
<comment type="subunit">
    <text evidence="6">Homodimer.</text>
</comment>
<dbReference type="RefSeq" id="WP_289214062.1">
    <property type="nucleotide sequence ID" value="NZ_JAPVRC010000001.1"/>
</dbReference>
<comment type="pathway">
    <text evidence="1 6">Pyrimidine metabolism; UMP biosynthesis via de novo pathway; UMP from orotate: step 1/2.</text>
</comment>
<dbReference type="EMBL" id="JBHTBY010000006">
    <property type="protein sequence ID" value="MFC7320386.1"/>
    <property type="molecule type" value="Genomic_DNA"/>
</dbReference>